<keyword evidence="7" id="KW-0325">Glycoprotein</keyword>
<evidence type="ECO:0000256" key="5">
    <source>
        <dbReference type="ARBA" id="ARBA00022989"/>
    </source>
</evidence>
<evidence type="ECO:0000256" key="7">
    <source>
        <dbReference type="ARBA" id="ARBA00023180"/>
    </source>
</evidence>
<evidence type="ECO:0000256" key="6">
    <source>
        <dbReference type="ARBA" id="ARBA00023136"/>
    </source>
</evidence>
<feature type="binding site" evidence="8">
    <location>
        <position position="45"/>
    </location>
    <ligand>
        <name>Na(+)</name>
        <dbReference type="ChEBI" id="CHEBI:29101"/>
        <label>1</label>
    </ligand>
</feature>
<dbReference type="PRINTS" id="PR00176">
    <property type="entry name" value="NANEUSMPORT"/>
</dbReference>
<dbReference type="PROSITE" id="PS00610">
    <property type="entry name" value="NA_NEUROTRAN_SYMP_1"/>
    <property type="match status" value="1"/>
</dbReference>
<keyword evidence="8" id="KW-0915">Sodium</keyword>
<accession>A0A8J1THX4</accession>
<feature type="transmembrane region" description="Helical" evidence="12">
    <location>
        <begin position="30"/>
        <end position="49"/>
    </location>
</feature>
<evidence type="ECO:0000256" key="11">
    <source>
        <dbReference type="SAM" id="MobiDB-lite"/>
    </source>
</evidence>
<proteinExistence type="inferred from homology"/>
<feature type="transmembrane region" description="Helical" evidence="12">
    <location>
        <begin position="220"/>
        <end position="240"/>
    </location>
</feature>
<feature type="transmembrane region" description="Helical" evidence="12">
    <location>
        <begin position="331"/>
        <end position="355"/>
    </location>
</feature>
<keyword evidence="9" id="KW-1015">Disulfide bond</keyword>
<dbReference type="Proteomes" id="UP000749559">
    <property type="component" value="Unassembled WGS sequence"/>
</dbReference>
<protein>
    <recommendedName>
        <fullName evidence="10">Transporter</fullName>
    </recommendedName>
</protein>
<dbReference type="PANTHER" id="PTHR11616:SF321">
    <property type="entry name" value="SODIUM-DEPENDENT NUTRIENT AMINO ACID TRANSPORTER 1-RELATED"/>
    <property type="match status" value="1"/>
</dbReference>
<evidence type="ECO:0000256" key="1">
    <source>
        <dbReference type="ARBA" id="ARBA00004141"/>
    </source>
</evidence>
<feature type="transmembrane region" description="Helical" evidence="12">
    <location>
        <begin position="503"/>
        <end position="525"/>
    </location>
</feature>
<feature type="transmembrane region" description="Helical" evidence="12">
    <location>
        <begin position="545"/>
        <end position="565"/>
    </location>
</feature>
<feature type="transmembrane region" description="Helical" evidence="12">
    <location>
        <begin position="104"/>
        <end position="132"/>
    </location>
</feature>
<evidence type="ECO:0000256" key="3">
    <source>
        <dbReference type="ARBA" id="ARBA00022448"/>
    </source>
</evidence>
<dbReference type="Pfam" id="PF00209">
    <property type="entry name" value="SNF"/>
    <property type="match status" value="1"/>
</dbReference>
<sequence>MGKDLGNSTEKLSIDGEDENKERGNWSGKLDFLLSCIGYAVGLGNVWRFPYLAYDNGGGAFLIPYVIMLLFCGLPLFFMELAVAQFCSKGAISIWIVSPLFTGLGYAMCIISGLVCIYYNVIICWAIFYLFASFTSKLPWESCGNAWNTAACIEGEMVIGPDGNLTKAADNVTYEEICAARNASMMMMSNTTGSLKTPSEEYWENFVLDISPSIEETGTIRWQLALCLLLAWVVIFLCLCKGIKSSGKVVYFTATFPYIVLVILLIRGVTLPGYWKGIEYYVTPKWDLLLNAKIWGKAAVQIFYSLGPGFGGLHAMASYNRFKNNCYRDAVIVALINCGTSVFAGFVIFSVIGFMSHSLCVPVEDVAASGPGLAFVAYPAGIAMMPIAPLWSCLFFLMLFTLGLDSQFAMMETIITAATDEFPKLRSKKTWFTLALCISFFILGLPCVCNSGMWWLNLMDWYSAGFSLMLVALFEIVALMWVYGINNFLNDIKMMIGFRPNPYWMVTWGGLTFLTILGILVYSFIDYGAVTYNGMAYPFWGELLGWGMVLCSFIMIPLFMVIKLFQHRNDCRSVIRPTEEWGPALPRYRALDPRYSGGIPMTNTEYPGQKNPGFDAI</sequence>
<keyword evidence="4 10" id="KW-0812">Transmembrane</keyword>
<dbReference type="AlphaFoldDB" id="A0A8J1THX4"/>
<evidence type="ECO:0000256" key="8">
    <source>
        <dbReference type="PIRSR" id="PIRSR600175-1"/>
    </source>
</evidence>
<dbReference type="InterPro" id="IPR000175">
    <property type="entry name" value="Na/ntran_symport"/>
</dbReference>
<evidence type="ECO:0000256" key="10">
    <source>
        <dbReference type="RuleBase" id="RU003732"/>
    </source>
</evidence>
<evidence type="ECO:0000313" key="14">
    <source>
        <dbReference type="Proteomes" id="UP000749559"/>
    </source>
</evidence>
<dbReference type="SUPFAM" id="SSF161070">
    <property type="entry name" value="SNF-like"/>
    <property type="match status" value="1"/>
</dbReference>
<feature type="transmembrane region" description="Helical" evidence="12">
    <location>
        <begin position="431"/>
        <end position="455"/>
    </location>
</feature>
<gene>
    <name evidence="13" type="ORF">OFUS_LOCUS5059</name>
</gene>
<dbReference type="EMBL" id="CAIIXF020000002">
    <property type="protein sequence ID" value="CAH1778090.1"/>
    <property type="molecule type" value="Genomic_DNA"/>
</dbReference>
<feature type="binding site" evidence="8">
    <location>
        <position position="38"/>
    </location>
    <ligand>
        <name>Na(+)</name>
        <dbReference type="ChEBI" id="CHEBI:29101"/>
        <label>1</label>
    </ligand>
</feature>
<feature type="disulfide bond" evidence="9">
    <location>
        <begin position="143"/>
        <end position="152"/>
    </location>
</feature>
<feature type="binding site" evidence="8">
    <location>
        <position position="41"/>
    </location>
    <ligand>
        <name>Na(+)</name>
        <dbReference type="ChEBI" id="CHEBI:29101"/>
        <label>1</label>
    </ligand>
</feature>
<dbReference type="PANTHER" id="PTHR11616">
    <property type="entry name" value="SODIUM/CHLORIDE DEPENDENT TRANSPORTER"/>
    <property type="match status" value="1"/>
</dbReference>
<evidence type="ECO:0000256" key="2">
    <source>
        <dbReference type="ARBA" id="ARBA00006459"/>
    </source>
</evidence>
<feature type="compositionally biased region" description="Polar residues" evidence="11">
    <location>
        <begin position="1"/>
        <end position="11"/>
    </location>
</feature>
<reference evidence="13" key="1">
    <citation type="submission" date="2022-03" db="EMBL/GenBank/DDBJ databases">
        <authorList>
            <person name="Martin C."/>
        </authorList>
    </citation>
    <scope>NUCLEOTIDE SEQUENCE</scope>
</reference>
<comment type="similarity">
    <text evidence="2 10">Belongs to the sodium:neurotransmitter symporter (SNF) (TC 2.A.22) family.</text>
</comment>
<evidence type="ECO:0000256" key="4">
    <source>
        <dbReference type="ARBA" id="ARBA00022692"/>
    </source>
</evidence>
<evidence type="ECO:0000256" key="9">
    <source>
        <dbReference type="PIRSR" id="PIRSR600175-2"/>
    </source>
</evidence>
<feature type="binding site" evidence="8">
    <location>
        <position position="40"/>
    </location>
    <ligand>
        <name>Na(+)</name>
        <dbReference type="ChEBI" id="CHEBI:29101"/>
        <label>1</label>
    </ligand>
</feature>
<evidence type="ECO:0000313" key="13">
    <source>
        <dbReference type="EMBL" id="CAH1778090.1"/>
    </source>
</evidence>
<feature type="binding site" evidence="8">
    <location>
        <position position="406"/>
    </location>
    <ligand>
        <name>Na(+)</name>
        <dbReference type="ChEBI" id="CHEBI:29101"/>
        <label>1</label>
    </ligand>
</feature>
<keyword evidence="6 12" id="KW-0472">Membrane</keyword>
<feature type="transmembrane region" description="Helical" evidence="12">
    <location>
        <begin position="294"/>
        <end position="319"/>
    </location>
</feature>
<feature type="binding site" evidence="8">
    <location>
        <position position="305"/>
    </location>
    <ligand>
        <name>Na(+)</name>
        <dbReference type="ChEBI" id="CHEBI:29101"/>
        <label>1</label>
    </ligand>
</feature>
<name>A0A8J1THX4_OWEFU</name>
<feature type="binding site" evidence="8">
    <location>
        <position position="405"/>
    </location>
    <ligand>
        <name>Na(+)</name>
        <dbReference type="ChEBI" id="CHEBI:29101"/>
        <label>1</label>
    </ligand>
</feature>
<comment type="subcellular location">
    <subcellularLocation>
        <location evidence="1">Membrane</location>
        <topology evidence="1">Multi-pass membrane protein</topology>
    </subcellularLocation>
</comment>
<feature type="transmembrane region" description="Helical" evidence="12">
    <location>
        <begin position="461"/>
        <end position="483"/>
    </location>
</feature>
<organism evidence="13 14">
    <name type="scientific">Owenia fusiformis</name>
    <name type="common">Polychaete worm</name>
    <dbReference type="NCBI Taxonomy" id="6347"/>
    <lineage>
        <taxon>Eukaryota</taxon>
        <taxon>Metazoa</taxon>
        <taxon>Spiralia</taxon>
        <taxon>Lophotrochozoa</taxon>
        <taxon>Annelida</taxon>
        <taxon>Polychaeta</taxon>
        <taxon>Sedentaria</taxon>
        <taxon>Canalipalpata</taxon>
        <taxon>Sabellida</taxon>
        <taxon>Oweniida</taxon>
        <taxon>Oweniidae</taxon>
        <taxon>Owenia</taxon>
    </lineage>
</organism>
<dbReference type="GO" id="GO:0005283">
    <property type="term" value="F:amino acid:sodium symporter activity"/>
    <property type="evidence" value="ECO:0007669"/>
    <property type="project" value="TreeGrafter"/>
</dbReference>
<keyword evidence="5 12" id="KW-1133">Transmembrane helix</keyword>
<dbReference type="GO" id="GO:0005886">
    <property type="term" value="C:plasma membrane"/>
    <property type="evidence" value="ECO:0007669"/>
    <property type="project" value="TreeGrafter"/>
</dbReference>
<keyword evidence="8" id="KW-0479">Metal-binding</keyword>
<feature type="binding site" evidence="8">
    <location>
        <position position="337"/>
    </location>
    <ligand>
        <name>Na(+)</name>
        <dbReference type="ChEBI" id="CHEBI:29101"/>
        <label>1</label>
    </ligand>
</feature>
<keyword evidence="10" id="KW-0769">Symport</keyword>
<dbReference type="GO" id="GO:0046872">
    <property type="term" value="F:metal ion binding"/>
    <property type="evidence" value="ECO:0007669"/>
    <property type="project" value="UniProtKB-KW"/>
</dbReference>
<feature type="binding site" evidence="8">
    <location>
        <position position="402"/>
    </location>
    <ligand>
        <name>Na(+)</name>
        <dbReference type="ChEBI" id="CHEBI:29101"/>
        <label>1</label>
    </ligand>
</feature>
<dbReference type="OrthoDB" id="6581954at2759"/>
<comment type="caution">
    <text evidence="13">The sequence shown here is derived from an EMBL/GenBank/DDBJ whole genome shotgun (WGS) entry which is preliminary data.</text>
</comment>
<feature type="transmembrane region" description="Helical" evidence="12">
    <location>
        <begin position="61"/>
        <end position="83"/>
    </location>
</feature>
<feature type="transmembrane region" description="Helical" evidence="12">
    <location>
        <begin position="249"/>
        <end position="274"/>
    </location>
</feature>
<feature type="transmembrane region" description="Helical" evidence="12">
    <location>
        <begin position="375"/>
        <end position="402"/>
    </location>
</feature>
<dbReference type="GO" id="GO:0089718">
    <property type="term" value="P:amino acid import across plasma membrane"/>
    <property type="evidence" value="ECO:0007669"/>
    <property type="project" value="TreeGrafter"/>
</dbReference>
<evidence type="ECO:0000256" key="12">
    <source>
        <dbReference type="SAM" id="Phobius"/>
    </source>
</evidence>
<keyword evidence="14" id="KW-1185">Reference proteome</keyword>
<keyword evidence="3 10" id="KW-0813">Transport</keyword>
<feature type="region of interest" description="Disordered" evidence="11">
    <location>
        <begin position="1"/>
        <end position="22"/>
    </location>
</feature>
<dbReference type="InterPro" id="IPR037272">
    <property type="entry name" value="SNS_sf"/>
</dbReference>
<dbReference type="PROSITE" id="PS00754">
    <property type="entry name" value="NA_NEUROTRAN_SYMP_2"/>
    <property type="match status" value="1"/>
</dbReference>
<dbReference type="PROSITE" id="PS50267">
    <property type="entry name" value="NA_NEUROTRAN_SYMP_3"/>
    <property type="match status" value="1"/>
</dbReference>